<feature type="region of interest" description="Disordered" evidence="1">
    <location>
        <begin position="1"/>
        <end position="24"/>
    </location>
</feature>
<dbReference type="SMART" id="SM00239">
    <property type="entry name" value="C2"/>
    <property type="match status" value="1"/>
</dbReference>
<feature type="domain" description="C2" evidence="2">
    <location>
        <begin position="995"/>
        <end position="1117"/>
    </location>
</feature>
<dbReference type="InterPro" id="IPR000008">
    <property type="entry name" value="C2_dom"/>
</dbReference>
<accession>A0A397TH60</accession>
<dbReference type="InterPro" id="IPR035892">
    <property type="entry name" value="C2_domain_sf"/>
</dbReference>
<dbReference type="PROSITE" id="PS51259">
    <property type="entry name" value="MHD2"/>
    <property type="match status" value="1"/>
</dbReference>
<dbReference type="OrthoDB" id="2015333at2759"/>
<evidence type="ECO:0000259" key="2">
    <source>
        <dbReference type="PROSITE" id="PS50004"/>
    </source>
</evidence>
<dbReference type="EMBL" id="QKYT01000055">
    <property type="protein sequence ID" value="RIA95757.1"/>
    <property type="molecule type" value="Genomic_DNA"/>
</dbReference>
<dbReference type="PROSITE" id="PS51258">
    <property type="entry name" value="MHD1"/>
    <property type="match status" value="1"/>
</dbReference>
<dbReference type="PANTHER" id="PTHR47263">
    <property type="entry name" value="ADENYLATE CYCLASE ACTIVATION PROTEIN GIT1"/>
    <property type="match status" value="1"/>
</dbReference>
<dbReference type="InterPro" id="IPR052811">
    <property type="entry name" value="Glucose_resp_signaling"/>
</dbReference>
<evidence type="ECO:0000259" key="4">
    <source>
        <dbReference type="PROSITE" id="PS51259"/>
    </source>
</evidence>
<reference evidence="5 6" key="1">
    <citation type="submission" date="2018-06" db="EMBL/GenBank/DDBJ databases">
        <title>Comparative genomics reveals the genomic features of Rhizophagus irregularis, R. cerebriforme, R. diaphanum and Gigaspora rosea, and their symbiotic lifestyle signature.</title>
        <authorList>
            <person name="Morin E."/>
            <person name="San Clemente H."/>
            <person name="Chen E.C.H."/>
            <person name="De La Providencia I."/>
            <person name="Hainaut M."/>
            <person name="Kuo A."/>
            <person name="Kohler A."/>
            <person name="Murat C."/>
            <person name="Tang N."/>
            <person name="Roy S."/>
            <person name="Loubradou J."/>
            <person name="Henrissat B."/>
            <person name="Grigoriev I.V."/>
            <person name="Corradi N."/>
            <person name="Roux C."/>
            <person name="Martin F.M."/>
        </authorList>
    </citation>
    <scope>NUCLEOTIDE SEQUENCE [LARGE SCALE GENOMIC DNA]</scope>
    <source>
        <strain evidence="5 6">DAOM 227022</strain>
    </source>
</reference>
<evidence type="ECO:0000259" key="3">
    <source>
        <dbReference type="PROSITE" id="PS51258"/>
    </source>
</evidence>
<feature type="compositionally biased region" description="Polar residues" evidence="1">
    <location>
        <begin position="359"/>
        <end position="371"/>
    </location>
</feature>
<evidence type="ECO:0008006" key="7">
    <source>
        <dbReference type="Google" id="ProtNLM"/>
    </source>
</evidence>
<dbReference type="CDD" id="cd04043">
    <property type="entry name" value="C2_Munc13_fungal"/>
    <property type="match status" value="1"/>
</dbReference>
<feature type="domain" description="MHD1" evidence="3">
    <location>
        <begin position="800"/>
        <end position="918"/>
    </location>
</feature>
<feature type="compositionally biased region" description="Polar residues" evidence="1">
    <location>
        <begin position="1"/>
        <end position="12"/>
    </location>
</feature>
<dbReference type="Pfam" id="PF06292">
    <property type="entry name" value="MUN"/>
    <property type="match status" value="2"/>
</dbReference>
<gene>
    <name evidence="5" type="ORF">C1645_816195</name>
</gene>
<organism evidence="5 6">
    <name type="scientific">Glomus cerebriforme</name>
    <dbReference type="NCBI Taxonomy" id="658196"/>
    <lineage>
        <taxon>Eukaryota</taxon>
        <taxon>Fungi</taxon>
        <taxon>Fungi incertae sedis</taxon>
        <taxon>Mucoromycota</taxon>
        <taxon>Glomeromycotina</taxon>
        <taxon>Glomeromycetes</taxon>
        <taxon>Glomerales</taxon>
        <taxon>Glomeraceae</taxon>
        <taxon>Glomus</taxon>
    </lineage>
</organism>
<feature type="region of interest" description="Disordered" evidence="1">
    <location>
        <begin position="355"/>
        <end position="526"/>
    </location>
</feature>
<dbReference type="Gene3D" id="1.20.58.1100">
    <property type="match status" value="1"/>
</dbReference>
<dbReference type="STRING" id="658196.A0A397TH60"/>
<feature type="domain" description="MHD2" evidence="4">
    <location>
        <begin position="1206"/>
        <end position="1323"/>
    </location>
</feature>
<dbReference type="SUPFAM" id="SSF49562">
    <property type="entry name" value="C2 domain (Calcium/lipid-binding domain, CaLB)"/>
    <property type="match status" value="1"/>
</dbReference>
<dbReference type="InterPro" id="IPR014770">
    <property type="entry name" value="Munc13_1"/>
</dbReference>
<name>A0A397TH60_9GLOM</name>
<evidence type="ECO:0000313" key="6">
    <source>
        <dbReference type="Proteomes" id="UP000265703"/>
    </source>
</evidence>
<dbReference type="Gene3D" id="2.60.40.150">
    <property type="entry name" value="C2 domain"/>
    <property type="match status" value="1"/>
</dbReference>
<dbReference type="InterPro" id="IPR010439">
    <property type="entry name" value="MUN_dom"/>
</dbReference>
<evidence type="ECO:0000256" key="1">
    <source>
        <dbReference type="SAM" id="MobiDB-lite"/>
    </source>
</evidence>
<dbReference type="Gene3D" id="1.10.357.50">
    <property type="match status" value="1"/>
</dbReference>
<dbReference type="PROSITE" id="PS50004">
    <property type="entry name" value="C2"/>
    <property type="match status" value="1"/>
</dbReference>
<sequence>MSSLEAGQSSARQKNRLSGPGSTNVTEENVYQYALRVAYLAHLTQPKVAKPSVTSVKPPLDLASKRNSVAGKDPNKNSIEYVIRDHFSAFQDIFKDEKKSTKSNKIPKELIKILRGRLGDITSGKDQTPIYMDPYLQRDLKIFYQALQQQGFRKQFKESNSKIEDIVLIYLKTAQGELKLARLPPDITWQAKLQDHVSIFVGILKECLQTKECASSVNPEMMARLEMYQSKMSGGPKTPTTNGISNNVEDMVMVKVVQAIFNIPPHQLQKDVNALKKDCNEQAAFEDLRNIINHVNRGAAFPARRDDFASDEAYNNWKTIELKQIQENMAVMIALSPGLAPKKATEIRETLLSSDKRISLSSNPRRTTFTGSMHPETMNDAFRQYEATRATEHQARPDSQYPSQNYSYPYPQQHLSYNPQQQQQSYPPYNQPYNQPYNPYNPHNPHNPQQPPYPPYNSQQPYPPYNQPYNPHSPQQPPYPPYNSQHPYPPYNNPYPPPFNSQQSIQPNEPKEVLNPPIESSSQGESFTFIPPNPRSYYKYLIYKCINYELACMSHGEGSVRILSKSTLDLLNECGLRWRVSPAFRWLQYLDNVKSRYDIPNSEINSQISLDHIKEGFHLLNDAIRIRPIDTWTISDKRELIEVFSGIHDSLLRDLKEGLLQYFRIKPSSFEPIFFLMQTIYENELFKEKYANVLSSLYNEHRSCVIETAIKKYQEKRDQIYAQSPNEVHALISIAQWFQQDLDKLRIKFPKPLLNQIDVVNLVIKTQIPLFTADMENAATEILSKVKMTPDEGIPVEDIFELYREVLILKQIFLEYCSSEPFSFNIQEWFGPHVRKWLEAMDAKTPEWVSSAVKVDKFQSVSLTDTHSSSVVDLFTSFNQTIDFLKRLNWPNEYQGARYMTSLSRTISKALEQYCNVMEKKFKQDMFPPEETGQEITKQSTWYVRAKTAIATDKVVPFDIKPESCIKINNIEAAYEQLDNLYTSMDVDYLSQVINDSTHALPVPEKVEKAKYLYTIKIVQAENLPALDTNGFSDPYCVLTDEKNNKLVQTRVIYETLNPRWDEAFDITIEASDDKMRWLGVTVWDRDQVGSDDVCGKAFIRLDPNYFNDFLAHDVWLDLDPHGRILLRISMEGEKDDIQFYFGKAFRTLKRAHDDMARIILDRMSPFLRQCLSRDVMNRLLKPTSNGFTIFKSTEKKIELTDWDIEGAIDPLFDYFDKNLMTLNSYLHPTVFKKVMTKVWKEIESIIEELLVPPLSDRPSEMKPLNEIEVDVVIKWLKFLHNYLYADGNGLSKEEVLENQKYLLIMQIRYYYDMETEALMQEYLSNQITNTLTSVKKSASMSKSVINSRNLGTIKKRKTQKRNNTSQDNSEVILRILRMRSGTKAFLKQQMEERARIQEEAQKKPSET</sequence>
<dbReference type="PANTHER" id="PTHR47263:SF1">
    <property type="entry name" value="C2 DOMAIN PROTEIN (AFU_ORTHOLOGUE AFUA_7G02350)"/>
    <property type="match status" value="1"/>
</dbReference>
<feature type="compositionally biased region" description="Pro residues" evidence="1">
    <location>
        <begin position="448"/>
        <end position="466"/>
    </location>
</feature>
<dbReference type="Pfam" id="PF00168">
    <property type="entry name" value="C2"/>
    <property type="match status" value="1"/>
</dbReference>
<evidence type="ECO:0000313" key="5">
    <source>
        <dbReference type="EMBL" id="RIA95757.1"/>
    </source>
</evidence>
<keyword evidence="6" id="KW-1185">Reference proteome</keyword>
<feature type="compositionally biased region" description="Pro residues" evidence="1">
    <location>
        <begin position="474"/>
        <end position="499"/>
    </location>
</feature>
<dbReference type="InterPro" id="IPR014772">
    <property type="entry name" value="Munc13_dom-2"/>
</dbReference>
<dbReference type="Proteomes" id="UP000265703">
    <property type="component" value="Unassembled WGS sequence"/>
</dbReference>
<protein>
    <recommendedName>
        <fullName evidence="7">C2 domain-containing protein</fullName>
    </recommendedName>
</protein>
<proteinExistence type="predicted"/>
<comment type="caution">
    <text evidence="5">The sequence shown here is derived from an EMBL/GenBank/DDBJ whole genome shotgun (WGS) entry which is preliminary data.</text>
</comment>
<feature type="compositionally biased region" description="Low complexity" evidence="1">
    <location>
        <begin position="397"/>
        <end position="447"/>
    </location>
</feature>